<dbReference type="Gene3D" id="2.30.310.10">
    <property type="entry name" value="ibrinogen binding protein from staphylococcus aureus domain"/>
    <property type="match status" value="1"/>
</dbReference>
<dbReference type="EMBL" id="KF901103">
    <property type="protein sequence ID" value="AIF18163.1"/>
    <property type="molecule type" value="Genomic_DNA"/>
</dbReference>
<reference evidence="2" key="1">
    <citation type="journal article" date="2014" name="Genome Biol. Evol.">
        <title>Pangenome evidence for extensive interdomain horizontal transfer affecting lineage core and shell genes in uncultured planktonic thaumarchaeota and euryarchaeota.</title>
        <authorList>
            <person name="Deschamps P."/>
            <person name="Zivanovic Y."/>
            <person name="Moreira D."/>
            <person name="Rodriguez-Valera F."/>
            <person name="Lopez-Garcia P."/>
        </authorList>
    </citation>
    <scope>NUCLEOTIDE SEQUENCE</scope>
</reference>
<feature type="domain" description="NFACT RNA-binding" evidence="1">
    <location>
        <begin position="433"/>
        <end position="542"/>
    </location>
</feature>
<dbReference type="GO" id="GO:0072344">
    <property type="term" value="P:rescue of stalled ribosome"/>
    <property type="evidence" value="ECO:0007669"/>
    <property type="project" value="TreeGrafter"/>
</dbReference>
<dbReference type="PANTHER" id="PTHR15239">
    <property type="entry name" value="NUCLEAR EXPORT MEDIATOR FACTOR NEMF"/>
    <property type="match status" value="1"/>
</dbReference>
<dbReference type="InterPro" id="IPR051608">
    <property type="entry name" value="RQC_Subunit_NEMF"/>
</dbReference>
<dbReference type="AlphaFoldDB" id="A0A075HWK3"/>
<protein>
    <submittedName>
        <fullName evidence="2">Putative RNA-binding eukaryotic snRNP-like protein</fullName>
    </submittedName>
</protein>
<dbReference type="Pfam" id="PF05670">
    <property type="entry name" value="NFACT-R_1"/>
    <property type="match status" value="1"/>
</dbReference>
<dbReference type="GO" id="GO:0000049">
    <property type="term" value="F:tRNA binding"/>
    <property type="evidence" value="ECO:0007669"/>
    <property type="project" value="TreeGrafter"/>
</dbReference>
<dbReference type="NCBIfam" id="NF041120">
    <property type="entry name" value="RqcH_arch"/>
    <property type="match status" value="1"/>
</dbReference>
<proteinExistence type="predicted"/>
<organism evidence="2">
    <name type="scientific">uncultured marine thaumarchaeote KM3_82_B03</name>
    <dbReference type="NCBI Taxonomy" id="1456302"/>
    <lineage>
        <taxon>Archaea</taxon>
        <taxon>Nitrososphaerota</taxon>
        <taxon>environmental samples</taxon>
    </lineage>
</organism>
<sequence length="634" mass="71255">MTLAGIELVYLVKDIGEKTSGYYASNIWGINRNSLLFKLHHPTKPDIMLMVSSIGMWITDKKIETIEPNKMLRRLRSDLLRAKLTKIEQIGTERIAYFTFTNFEKELTLIVEFFGDGNIILCNEERKILALLHSIDVRHRQLRVGLEYAPPPEDGLDVLNLTKESFRQLFSTSGIGKTIGRGLGLPKKYVEEIIRLSGIDPKKPSNEVTDGEFEALYEIITSTLSKVTQGPHDPSVIIEDDVHDAYPIRFSDDNLNAKKVDSFNEGLDIVFTEEILEKGKSLFSSPADKKIESLEKTLTEQKNAINVVLEKSKTIAEVANLLFTMTSAGQHDIRNEMITNSLKEKNAEIISEKGVPYMKINESKIQIDPDSSLPTIASKLFDESKKQKGAVKSIEKLMKKTESKLEKTIEKGEIAKGSVGFKEIRKKSWFERYRWFYTSDEILAVGGRDSSSNSAIIRKYLEKNDKVFHAEVHGSPFFLLKGEDEELLPLSLEEVAHATVCFSRAWQISAYGMSSFWVNPDQVKKGAPTGQSMAKGAFMINGTRNFIKVSSLKLAVGIFKQDEDYLLVCGPPEPIKKKCLCYAVIEPGGSTMSDVAKKIRAEFDKVNDNFKKIFLIDDYVRALPTGSSKVTETG</sequence>
<accession>A0A075HWK3</accession>
<evidence type="ECO:0000313" key="2">
    <source>
        <dbReference type="EMBL" id="AIF18163.1"/>
    </source>
</evidence>
<evidence type="ECO:0000259" key="1">
    <source>
        <dbReference type="Pfam" id="PF05670"/>
    </source>
</evidence>
<dbReference type="Pfam" id="PF05833">
    <property type="entry name" value="NFACT_N"/>
    <property type="match status" value="1"/>
</dbReference>
<dbReference type="PANTHER" id="PTHR15239:SF6">
    <property type="entry name" value="RIBOSOME QUALITY CONTROL COMPLEX SUBUNIT NEMF"/>
    <property type="match status" value="1"/>
</dbReference>
<dbReference type="InterPro" id="IPR008532">
    <property type="entry name" value="NFACT_RNA-bd"/>
</dbReference>
<dbReference type="GO" id="GO:1990112">
    <property type="term" value="C:RQC complex"/>
    <property type="evidence" value="ECO:0007669"/>
    <property type="project" value="TreeGrafter"/>
</dbReference>
<dbReference type="GO" id="GO:0043023">
    <property type="term" value="F:ribosomal large subunit binding"/>
    <property type="evidence" value="ECO:0007669"/>
    <property type="project" value="TreeGrafter"/>
</dbReference>
<name>A0A075HWK3_9ARCH</name>